<feature type="domain" description="Peptidase M13 C-terminal" evidence="1">
    <location>
        <begin position="54"/>
        <end position="131"/>
    </location>
</feature>
<name>A0A9J6HCU4_HAELO</name>
<accession>A0A9J6HCU4</accession>
<dbReference type="PANTHER" id="PTHR11733:SF241">
    <property type="entry name" value="GH26575P-RELATED"/>
    <property type="match status" value="1"/>
</dbReference>
<dbReference type="OrthoDB" id="6495569at2759"/>
<dbReference type="Gene3D" id="3.40.390.10">
    <property type="entry name" value="Collagenase (Catalytic Domain)"/>
    <property type="match status" value="1"/>
</dbReference>
<dbReference type="EMBL" id="JABSTR010002841">
    <property type="protein sequence ID" value="KAH9384637.1"/>
    <property type="molecule type" value="Genomic_DNA"/>
</dbReference>
<dbReference type="Proteomes" id="UP000821853">
    <property type="component" value="Unassembled WGS sequence"/>
</dbReference>
<keyword evidence="3" id="KW-1185">Reference proteome</keyword>
<evidence type="ECO:0000313" key="2">
    <source>
        <dbReference type="EMBL" id="KAH9384637.1"/>
    </source>
</evidence>
<dbReference type="VEuPathDB" id="VectorBase:HLOH_046947"/>
<dbReference type="InterPro" id="IPR000718">
    <property type="entry name" value="Peptidase_M13"/>
</dbReference>
<proteinExistence type="predicted"/>
<evidence type="ECO:0000259" key="1">
    <source>
        <dbReference type="Pfam" id="PF01431"/>
    </source>
</evidence>
<dbReference type="GO" id="GO:0005886">
    <property type="term" value="C:plasma membrane"/>
    <property type="evidence" value="ECO:0007669"/>
    <property type="project" value="TreeGrafter"/>
</dbReference>
<dbReference type="GO" id="GO:0016485">
    <property type="term" value="P:protein processing"/>
    <property type="evidence" value="ECO:0007669"/>
    <property type="project" value="TreeGrafter"/>
</dbReference>
<reference evidence="2 3" key="1">
    <citation type="journal article" date="2020" name="Cell">
        <title>Large-Scale Comparative Analyses of Tick Genomes Elucidate Their Genetic Diversity and Vector Capacities.</title>
        <authorList>
            <consortium name="Tick Genome and Microbiome Consortium (TIGMIC)"/>
            <person name="Jia N."/>
            <person name="Wang J."/>
            <person name="Shi W."/>
            <person name="Du L."/>
            <person name="Sun Y."/>
            <person name="Zhan W."/>
            <person name="Jiang J.F."/>
            <person name="Wang Q."/>
            <person name="Zhang B."/>
            <person name="Ji P."/>
            <person name="Bell-Sakyi L."/>
            <person name="Cui X.M."/>
            <person name="Yuan T.T."/>
            <person name="Jiang B.G."/>
            <person name="Yang W.F."/>
            <person name="Lam T.T."/>
            <person name="Chang Q.C."/>
            <person name="Ding S.J."/>
            <person name="Wang X.J."/>
            <person name="Zhu J.G."/>
            <person name="Ruan X.D."/>
            <person name="Zhao L."/>
            <person name="Wei J.T."/>
            <person name="Ye R.Z."/>
            <person name="Que T.C."/>
            <person name="Du C.H."/>
            <person name="Zhou Y.H."/>
            <person name="Cheng J.X."/>
            <person name="Dai P.F."/>
            <person name="Guo W.B."/>
            <person name="Han X.H."/>
            <person name="Huang E.J."/>
            <person name="Li L.F."/>
            <person name="Wei W."/>
            <person name="Gao Y.C."/>
            <person name="Liu J.Z."/>
            <person name="Shao H.Z."/>
            <person name="Wang X."/>
            <person name="Wang C.C."/>
            <person name="Yang T.C."/>
            <person name="Huo Q.B."/>
            <person name="Li W."/>
            <person name="Chen H.Y."/>
            <person name="Chen S.E."/>
            <person name="Zhou L.G."/>
            <person name="Ni X.B."/>
            <person name="Tian J.H."/>
            <person name="Sheng Y."/>
            <person name="Liu T."/>
            <person name="Pan Y.S."/>
            <person name="Xia L.Y."/>
            <person name="Li J."/>
            <person name="Zhao F."/>
            <person name="Cao W.C."/>
        </authorList>
    </citation>
    <scope>NUCLEOTIDE SEQUENCE [LARGE SCALE GENOMIC DNA]</scope>
    <source>
        <strain evidence="2">HaeL-2018</strain>
    </source>
</reference>
<dbReference type="SUPFAM" id="SSF55486">
    <property type="entry name" value="Metalloproteases ('zincins'), catalytic domain"/>
    <property type="match status" value="1"/>
</dbReference>
<dbReference type="InterPro" id="IPR018497">
    <property type="entry name" value="Peptidase_M13_C"/>
</dbReference>
<dbReference type="PANTHER" id="PTHR11733">
    <property type="entry name" value="ZINC METALLOPROTEASE FAMILY M13 NEPRILYSIN-RELATED"/>
    <property type="match status" value="1"/>
</dbReference>
<sequence length="133" mass="14828">MAGKAVQARTDRFPLDGADVHGRAPGQAAPSLTYAFPPSIPPPPLARSNCLAHAFRERRDERRLPGLPYNAKQLFFVSSCVKWCASGDAKWGQRYAPWWKRCNVPLTHLEDFAEAFECAPGTPMNPPARCSFW</sequence>
<organism evidence="2 3">
    <name type="scientific">Haemaphysalis longicornis</name>
    <name type="common">Bush tick</name>
    <dbReference type="NCBI Taxonomy" id="44386"/>
    <lineage>
        <taxon>Eukaryota</taxon>
        <taxon>Metazoa</taxon>
        <taxon>Ecdysozoa</taxon>
        <taxon>Arthropoda</taxon>
        <taxon>Chelicerata</taxon>
        <taxon>Arachnida</taxon>
        <taxon>Acari</taxon>
        <taxon>Parasitiformes</taxon>
        <taxon>Ixodida</taxon>
        <taxon>Ixodoidea</taxon>
        <taxon>Ixodidae</taxon>
        <taxon>Haemaphysalinae</taxon>
        <taxon>Haemaphysalis</taxon>
    </lineage>
</organism>
<comment type="caution">
    <text evidence="2">The sequence shown here is derived from an EMBL/GenBank/DDBJ whole genome shotgun (WGS) entry which is preliminary data.</text>
</comment>
<dbReference type="Pfam" id="PF01431">
    <property type="entry name" value="Peptidase_M13"/>
    <property type="match status" value="1"/>
</dbReference>
<evidence type="ECO:0000313" key="3">
    <source>
        <dbReference type="Proteomes" id="UP000821853"/>
    </source>
</evidence>
<dbReference type="GO" id="GO:0004222">
    <property type="term" value="F:metalloendopeptidase activity"/>
    <property type="evidence" value="ECO:0007669"/>
    <property type="project" value="InterPro"/>
</dbReference>
<dbReference type="AlphaFoldDB" id="A0A9J6HCU4"/>
<dbReference type="PROSITE" id="PS51885">
    <property type="entry name" value="NEPRILYSIN"/>
    <property type="match status" value="1"/>
</dbReference>
<gene>
    <name evidence="2" type="ORF">HPB48_026647</name>
</gene>
<dbReference type="InterPro" id="IPR024079">
    <property type="entry name" value="MetalloPept_cat_dom_sf"/>
</dbReference>
<protein>
    <recommendedName>
        <fullName evidence="1">Peptidase M13 C-terminal domain-containing protein</fullName>
    </recommendedName>
</protein>